<sequence length="145" mass="16756">MDEKDIAVEEWKQLQTIIGRFDTLEFQIRGWLLVLLGVLLTALFSEKAQLKPSAFGLIGMFAVAAFCSMELTTRRPKRIAIIRAYDVEKAIRQNAQFDSPRIAYSFSNSPKATIWDILAEFKIAHVWTFYVLLFSIILAIWLIRR</sequence>
<reference evidence="2 3" key="1">
    <citation type="submission" date="2018-12" db="EMBL/GenBank/DDBJ databases">
        <title>Sequencing of bacterial isolates from soil warming experiment in Harvard Forest, Massachusetts, USA.</title>
        <authorList>
            <person name="Deangelis K."/>
        </authorList>
    </citation>
    <scope>NUCLEOTIDE SEQUENCE [LARGE SCALE GENOMIC DNA]</scope>
    <source>
        <strain evidence="2 3">EB153</strain>
    </source>
</reference>
<proteinExistence type="predicted"/>
<dbReference type="Proteomes" id="UP000269669">
    <property type="component" value="Unassembled WGS sequence"/>
</dbReference>
<gene>
    <name evidence="2" type="ORF">EDE15_4211</name>
</gene>
<keyword evidence="1" id="KW-0812">Transmembrane</keyword>
<accession>A0A428MNZ6</accession>
<keyword evidence="1" id="KW-0472">Membrane</keyword>
<evidence type="ECO:0000313" key="2">
    <source>
        <dbReference type="EMBL" id="RSL18621.1"/>
    </source>
</evidence>
<name>A0A428MNZ6_9BACT</name>
<keyword evidence="1" id="KW-1133">Transmembrane helix</keyword>
<comment type="caution">
    <text evidence="2">The sequence shown here is derived from an EMBL/GenBank/DDBJ whole genome shotgun (WGS) entry which is preliminary data.</text>
</comment>
<keyword evidence="3" id="KW-1185">Reference proteome</keyword>
<organism evidence="2 3">
    <name type="scientific">Edaphobacter aggregans</name>
    <dbReference type="NCBI Taxonomy" id="570835"/>
    <lineage>
        <taxon>Bacteria</taxon>
        <taxon>Pseudomonadati</taxon>
        <taxon>Acidobacteriota</taxon>
        <taxon>Terriglobia</taxon>
        <taxon>Terriglobales</taxon>
        <taxon>Acidobacteriaceae</taxon>
        <taxon>Edaphobacter</taxon>
    </lineage>
</organism>
<feature type="transmembrane region" description="Helical" evidence="1">
    <location>
        <begin position="52"/>
        <end position="71"/>
    </location>
</feature>
<feature type="transmembrane region" description="Helical" evidence="1">
    <location>
        <begin position="124"/>
        <end position="143"/>
    </location>
</feature>
<evidence type="ECO:0000313" key="3">
    <source>
        <dbReference type="Proteomes" id="UP000269669"/>
    </source>
</evidence>
<dbReference type="EMBL" id="RSDW01000001">
    <property type="protein sequence ID" value="RSL18621.1"/>
    <property type="molecule type" value="Genomic_DNA"/>
</dbReference>
<evidence type="ECO:0000256" key="1">
    <source>
        <dbReference type="SAM" id="Phobius"/>
    </source>
</evidence>
<feature type="transmembrane region" description="Helical" evidence="1">
    <location>
        <begin position="28"/>
        <end position="45"/>
    </location>
</feature>
<protein>
    <submittedName>
        <fullName evidence="2">Uncharacterized protein</fullName>
    </submittedName>
</protein>
<dbReference type="AlphaFoldDB" id="A0A428MNZ6"/>